<dbReference type="Proteomes" id="UP000232488">
    <property type="component" value="Segment"/>
</dbReference>
<dbReference type="SUPFAM" id="SSF54197">
    <property type="entry name" value="HIT-like"/>
    <property type="match status" value="1"/>
</dbReference>
<dbReference type="InterPro" id="IPR036265">
    <property type="entry name" value="HIT-like_sf"/>
</dbReference>
<dbReference type="KEGG" id="vg:37618397"/>
<evidence type="ECO:0000313" key="2">
    <source>
        <dbReference type="EMBL" id="AOM63347.1"/>
    </source>
</evidence>
<dbReference type="EMBL" id="KX008963">
    <property type="protein sequence ID" value="AOM63347.1"/>
    <property type="molecule type" value="Genomic_DNA"/>
</dbReference>
<protein>
    <recommendedName>
        <fullName evidence="4">HIT domain-containing protein</fullName>
    </recommendedName>
</protein>
<dbReference type="Gene3D" id="3.30.428.10">
    <property type="entry name" value="HIT-like"/>
    <property type="match status" value="1"/>
</dbReference>
<proteinExistence type="predicted"/>
<evidence type="ECO:0000313" key="3">
    <source>
        <dbReference type="Proteomes" id="UP000232488"/>
    </source>
</evidence>
<name>A0A1C9C4Y4_HAV01</name>
<dbReference type="RefSeq" id="YP_009507413.1">
    <property type="nucleotide sequence ID" value="NC_038553.1"/>
</dbReference>
<gene>
    <name evidence="2" type="primary">HaV53_ORF16</name>
</gene>
<organism evidence="2 3">
    <name type="scientific">Heterosigma akashiwo virus 01</name>
    <name type="common">HaV01</name>
    <dbReference type="NCBI Taxonomy" id="97195"/>
    <lineage>
        <taxon>Viruses</taxon>
        <taxon>Varidnaviria</taxon>
        <taxon>Bamfordvirae</taxon>
        <taxon>Nucleocytoviricota</taxon>
        <taxon>Megaviricetes</taxon>
        <taxon>Algavirales</taxon>
        <taxon>Phycodnaviridae</taxon>
        <taxon>Raphidovirus</taxon>
        <taxon>Raphidovirus japonicum</taxon>
    </lineage>
</organism>
<accession>A0A1C9C4Y4</accession>
<sequence>MSLSEKKYQHQHRNWFNEKNQKRRKHNNKRKCYTCFPRQFHERFKITETENVRFLFDVAKRPMIIVTTLKHYNNMFEVEPDEYAKILDDIKNFCELRNIRDFSISVNFGKWQTHHHFHIKLRTYERQVKIMRDDHFKVLKLESNYETNNENNQNDNKECSI</sequence>
<dbReference type="GeneID" id="37618397"/>
<evidence type="ECO:0000256" key="1">
    <source>
        <dbReference type="SAM" id="MobiDB-lite"/>
    </source>
</evidence>
<reference evidence="2 3" key="1">
    <citation type="submission" date="2016-03" db="EMBL/GenBank/DDBJ databases">
        <title>Genome sequences of a Phycodnavirus, Heterosigma akashiwo virus strain 53.</title>
        <authorList>
            <person name="Ueki S."/>
            <person name="Ogura Y."/>
            <person name="Hayashi T."/>
        </authorList>
    </citation>
    <scope>NUCLEOTIDE SEQUENCE [LARGE SCALE GENOMIC DNA]</scope>
    <source>
        <strain evidence="2">HaV53</strain>
    </source>
</reference>
<organismHost>
    <name type="scientific">Heterosigma akashiwo</name>
    <name type="common">Chromophytic alga</name>
    <name type="synonym">Heterosigma carterae</name>
    <dbReference type="NCBI Taxonomy" id="2829"/>
</organismHost>
<keyword evidence="3" id="KW-1185">Reference proteome</keyword>
<evidence type="ECO:0008006" key="4">
    <source>
        <dbReference type="Google" id="ProtNLM"/>
    </source>
</evidence>
<feature type="region of interest" description="Disordered" evidence="1">
    <location>
        <begin position="1"/>
        <end position="23"/>
    </location>
</feature>